<feature type="region of interest" description="Disordered" evidence="1">
    <location>
        <begin position="86"/>
        <end position="184"/>
    </location>
</feature>
<evidence type="ECO:0000256" key="2">
    <source>
        <dbReference type="SAM" id="Phobius"/>
    </source>
</evidence>
<dbReference type="EMBL" id="BAAAPB010000001">
    <property type="protein sequence ID" value="GAA1957328.1"/>
    <property type="molecule type" value="Genomic_DNA"/>
</dbReference>
<reference evidence="3 4" key="1">
    <citation type="journal article" date="2019" name="Int. J. Syst. Evol. Microbiol.">
        <title>The Global Catalogue of Microorganisms (GCM) 10K type strain sequencing project: providing services to taxonomists for standard genome sequencing and annotation.</title>
        <authorList>
            <consortium name="The Broad Institute Genomics Platform"/>
            <consortium name="The Broad Institute Genome Sequencing Center for Infectious Disease"/>
            <person name="Wu L."/>
            <person name="Ma J."/>
        </authorList>
    </citation>
    <scope>NUCLEOTIDE SEQUENCE [LARGE SCALE GENOMIC DNA]</scope>
    <source>
        <strain evidence="3 4">JCM 15309</strain>
    </source>
</reference>
<comment type="caution">
    <text evidence="3">The sequence shown here is derived from an EMBL/GenBank/DDBJ whole genome shotgun (WGS) entry which is preliminary data.</text>
</comment>
<evidence type="ECO:0000313" key="3">
    <source>
        <dbReference type="EMBL" id="GAA1957328.1"/>
    </source>
</evidence>
<feature type="region of interest" description="Disordered" evidence="1">
    <location>
        <begin position="1"/>
        <end position="43"/>
    </location>
</feature>
<gene>
    <name evidence="3" type="ORF">GCM10009798_15910</name>
</gene>
<feature type="compositionally biased region" description="Acidic residues" evidence="1">
    <location>
        <begin position="158"/>
        <end position="170"/>
    </location>
</feature>
<keyword evidence="4" id="KW-1185">Reference proteome</keyword>
<feature type="compositionally biased region" description="Basic and acidic residues" evidence="1">
    <location>
        <begin position="136"/>
        <end position="147"/>
    </location>
</feature>
<keyword evidence="2" id="KW-1133">Transmembrane helix</keyword>
<proteinExistence type="predicted"/>
<name>A0ABN2QS54_9ACTN</name>
<feature type="compositionally biased region" description="Acidic residues" evidence="1">
    <location>
        <begin position="91"/>
        <end position="122"/>
    </location>
</feature>
<keyword evidence="2" id="KW-0472">Membrane</keyword>
<feature type="compositionally biased region" description="Basic and acidic residues" evidence="1">
    <location>
        <begin position="14"/>
        <end position="28"/>
    </location>
</feature>
<keyword evidence="2" id="KW-0812">Transmembrane</keyword>
<sequence length="328" mass="35528">MADDSVATGGEGDLFDRWLAHREGEDHSGGQLRASTVPPKWAPQVVVPRDEPETPADVLRDASVAPVPVAPEPVVEAVVEVDVAAPVTEAPVEDEPVADEPVAEEPVVEEPVVEEPVVEEPVAEEHSVEQSVVEQPVHEEPVHDEPAPTRQLPVPEPPIDEDDAEDEPEPAAEPQLGPQGEPPVRMTFRPRTRARTAVGIGALLAATASVVGCYVAARERDEASIGIAVTLWVLTGIIWAVHSGTSVTRLSVRGGQLHVVRQGVRTTIDLTSSYTPVEVHGRPGKHGWRVVFRRRDLSTFVIDPSMVDPTEFMRVLRYYRPGVDAEAK</sequence>
<organism evidence="3 4">
    <name type="scientific">Nocardioides panacihumi</name>
    <dbReference type="NCBI Taxonomy" id="400774"/>
    <lineage>
        <taxon>Bacteria</taxon>
        <taxon>Bacillati</taxon>
        <taxon>Actinomycetota</taxon>
        <taxon>Actinomycetes</taxon>
        <taxon>Propionibacteriales</taxon>
        <taxon>Nocardioidaceae</taxon>
        <taxon>Nocardioides</taxon>
    </lineage>
</organism>
<protein>
    <recommendedName>
        <fullName evidence="5">PH domain-containing protein</fullName>
    </recommendedName>
</protein>
<evidence type="ECO:0000256" key="1">
    <source>
        <dbReference type="SAM" id="MobiDB-lite"/>
    </source>
</evidence>
<feature type="transmembrane region" description="Helical" evidence="2">
    <location>
        <begin position="223"/>
        <end position="241"/>
    </location>
</feature>
<accession>A0ABN2QS54</accession>
<dbReference type="Proteomes" id="UP001500571">
    <property type="component" value="Unassembled WGS sequence"/>
</dbReference>
<dbReference type="RefSeq" id="WP_344044178.1">
    <property type="nucleotide sequence ID" value="NZ_BAAAPB010000001.1"/>
</dbReference>
<evidence type="ECO:0008006" key="5">
    <source>
        <dbReference type="Google" id="ProtNLM"/>
    </source>
</evidence>
<feature type="transmembrane region" description="Helical" evidence="2">
    <location>
        <begin position="196"/>
        <end position="217"/>
    </location>
</feature>
<evidence type="ECO:0000313" key="4">
    <source>
        <dbReference type="Proteomes" id="UP001500571"/>
    </source>
</evidence>